<dbReference type="AlphaFoldDB" id="A0A8X6HCW0"/>
<accession>A0A8X6HCW0</accession>
<keyword evidence="2" id="KW-1185">Reference proteome</keyword>
<organism evidence="1 2">
    <name type="scientific">Trichonephila clavata</name>
    <name type="common">Joro spider</name>
    <name type="synonym">Nephila clavata</name>
    <dbReference type="NCBI Taxonomy" id="2740835"/>
    <lineage>
        <taxon>Eukaryota</taxon>
        <taxon>Metazoa</taxon>
        <taxon>Ecdysozoa</taxon>
        <taxon>Arthropoda</taxon>
        <taxon>Chelicerata</taxon>
        <taxon>Arachnida</taxon>
        <taxon>Araneae</taxon>
        <taxon>Araneomorphae</taxon>
        <taxon>Entelegynae</taxon>
        <taxon>Araneoidea</taxon>
        <taxon>Nephilidae</taxon>
        <taxon>Trichonephila</taxon>
    </lineage>
</organism>
<dbReference type="OrthoDB" id="8064693at2759"/>
<dbReference type="InterPro" id="IPR043502">
    <property type="entry name" value="DNA/RNA_pol_sf"/>
</dbReference>
<dbReference type="EMBL" id="BMAO01028041">
    <property type="protein sequence ID" value="GFR21541.1"/>
    <property type="molecule type" value="Genomic_DNA"/>
</dbReference>
<proteinExistence type="predicted"/>
<comment type="caution">
    <text evidence="1">The sequence shown here is derived from an EMBL/GenBank/DDBJ whole genome shotgun (WGS) entry which is preliminary data.</text>
</comment>
<name>A0A8X6HCW0_TRICU</name>
<protein>
    <submittedName>
        <fullName evidence="1">Uncharacterized protein</fullName>
    </submittedName>
</protein>
<dbReference type="Proteomes" id="UP000887116">
    <property type="component" value="Unassembled WGS sequence"/>
</dbReference>
<gene>
    <name evidence="1" type="primary">AVEN_29321_1</name>
    <name evidence="1" type="ORF">TNCT_572621</name>
</gene>
<sequence length="116" mass="13090">MCDIGHVACPDMKHATIESLTDCSLMMSLELKDEQKSQLAELLRTFSGIFMKTDKSPTTGTNVKHRIHTDNNAPINQRAYRVALMERGIIRNEVQKMLEEGIIQLSENPWSSPLCS</sequence>
<evidence type="ECO:0000313" key="1">
    <source>
        <dbReference type="EMBL" id="GFR21541.1"/>
    </source>
</evidence>
<dbReference type="SUPFAM" id="SSF56672">
    <property type="entry name" value="DNA/RNA polymerases"/>
    <property type="match status" value="1"/>
</dbReference>
<dbReference type="Gene3D" id="3.10.10.10">
    <property type="entry name" value="HIV Type 1 Reverse Transcriptase, subunit A, domain 1"/>
    <property type="match status" value="1"/>
</dbReference>
<reference evidence="1" key="1">
    <citation type="submission" date="2020-07" db="EMBL/GenBank/DDBJ databases">
        <title>Multicomponent nature underlies the extraordinary mechanical properties of spider dragline silk.</title>
        <authorList>
            <person name="Kono N."/>
            <person name="Nakamura H."/>
            <person name="Mori M."/>
            <person name="Yoshida Y."/>
            <person name="Ohtoshi R."/>
            <person name="Malay A.D."/>
            <person name="Moran D.A.P."/>
            <person name="Tomita M."/>
            <person name="Numata K."/>
            <person name="Arakawa K."/>
        </authorList>
    </citation>
    <scope>NUCLEOTIDE SEQUENCE</scope>
</reference>
<dbReference type="GO" id="GO:0071897">
    <property type="term" value="P:DNA biosynthetic process"/>
    <property type="evidence" value="ECO:0007669"/>
    <property type="project" value="UniProtKB-ARBA"/>
</dbReference>
<evidence type="ECO:0000313" key="2">
    <source>
        <dbReference type="Proteomes" id="UP000887116"/>
    </source>
</evidence>